<comment type="caution">
    <text evidence="2">The sequence shown here is derived from an EMBL/GenBank/DDBJ whole genome shotgun (WGS) entry which is preliminary data.</text>
</comment>
<evidence type="ECO:0000256" key="1">
    <source>
        <dbReference type="SAM" id="MobiDB-lite"/>
    </source>
</evidence>
<accession>A0A2B7ZT18</accession>
<dbReference type="STRING" id="73230.A0A2B7ZT18"/>
<name>A0A2B7ZT18_9EURO</name>
<organism evidence="2 3">
    <name type="scientific">[Emmonsia] crescens</name>
    <dbReference type="NCBI Taxonomy" id="73230"/>
    <lineage>
        <taxon>Eukaryota</taxon>
        <taxon>Fungi</taxon>
        <taxon>Dikarya</taxon>
        <taxon>Ascomycota</taxon>
        <taxon>Pezizomycotina</taxon>
        <taxon>Eurotiomycetes</taxon>
        <taxon>Eurotiomycetidae</taxon>
        <taxon>Onygenales</taxon>
        <taxon>Ajellomycetaceae</taxon>
        <taxon>Emergomyces</taxon>
    </lineage>
</organism>
<feature type="compositionally biased region" description="Low complexity" evidence="1">
    <location>
        <begin position="626"/>
        <end position="640"/>
    </location>
</feature>
<reference evidence="2 3" key="1">
    <citation type="submission" date="2017-10" db="EMBL/GenBank/DDBJ databases">
        <title>Comparative genomics in systemic dimorphic fungi from Ajellomycetaceae.</title>
        <authorList>
            <person name="Munoz J.F."/>
            <person name="Mcewen J.G."/>
            <person name="Clay O.K."/>
            <person name="Cuomo C.A."/>
        </authorList>
    </citation>
    <scope>NUCLEOTIDE SEQUENCE [LARGE SCALE GENOMIC DNA]</scope>
    <source>
        <strain evidence="2 3">UAMH4076</strain>
    </source>
</reference>
<dbReference type="Proteomes" id="UP000226031">
    <property type="component" value="Unassembled WGS sequence"/>
</dbReference>
<feature type="region of interest" description="Disordered" evidence="1">
    <location>
        <begin position="1"/>
        <end position="159"/>
    </location>
</feature>
<evidence type="ECO:0000313" key="2">
    <source>
        <dbReference type="EMBL" id="PGH36430.1"/>
    </source>
</evidence>
<evidence type="ECO:0000313" key="3">
    <source>
        <dbReference type="Proteomes" id="UP000226031"/>
    </source>
</evidence>
<feature type="region of interest" description="Disordered" evidence="1">
    <location>
        <begin position="186"/>
        <end position="332"/>
    </location>
</feature>
<feature type="compositionally biased region" description="Basic and acidic residues" evidence="1">
    <location>
        <begin position="265"/>
        <end position="292"/>
    </location>
</feature>
<feature type="compositionally biased region" description="Polar residues" evidence="1">
    <location>
        <begin position="131"/>
        <end position="145"/>
    </location>
</feature>
<keyword evidence="3" id="KW-1185">Reference proteome</keyword>
<feature type="compositionally biased region" description="Basic and acidic residues" evidence="1">
    <location>
        <begin position="658"/>
        <end position="766"/>
    </location>
</feature>
<gene>
    <name evidence="2" type="ORF">GX50_00766</name>
</gene>
<feature type="region of interest" description="Disordered" evidence="1">
    <location>
        <begin position="573"/>
        <end position="813"/>
    </location>
</feature>
<proteinExistence type="predicted"/>
<feature type="compositionally biased region" description="Basic and acidic residues" evidence="1">
    <location>
        <begin position="8"/>
        <end position="17"/>
    </location>
</feature>
<dbReference type="VEuPathDB" id="FungiDB:EMCG_06105"/>
<dbReference type="AlphaFoldDB" id="A0A2B7ZT18"/>
<dbReference type="EMBL" id="PDND01000008">
    <property type="protein sequence ID" value="PGH36430.1"/>
    <property type="molecule type" value="Genomic_DNA"/>
</dbReference>
<feature type="compositionally biased region" description="Basic and acidic residues" evidence="1">
    <location>
        <begin position="120"/>
        <end position="130"/>
    </location>
</feature>
<sequence>MQKIKSLVHNEPKEPDKSVSPVKRMQSRRRSDAILGGQGSHLADLRSSWASEKVQPRYSDEEAAFSTGPSSPEPHRRRIDSGVAGLEGPQQESKKLVNGRPTGATVGGTSGYVQPSRHVSARDSSLRAQDKSPVSMSGGISTRPRQQLGVGQVGVPDEKEAAASAAASAYFRRKPNAPMEMMRPGKAVHSLNKSKEPPPLSVWGKGREYRPLAHDPLAGIPRRDSSTLGFYASPASTPSTARKAAPQSTAQPVPGATETSQTEQTEYKPEGYPEMMEKGGQEEYQRQYERPLSEGADEGQEMLPEAPIQERQYDRPINEGPEMLPEAPIQERQYDRPINEGPERAPEAPMLPTAVWTPQLTYISQYDHEYVTVEDITAHEEATRRAVMEEAMARRKAAEEVAAREAVTREALARETVARETAREEFAAMEEATREACDKETVARESAVAELATLEEATRQAVAREEAARDAAAASIQSAEAATREAVSREALTKQAVAERIATREVVTREAISREAVAREAANREAAIKQANTREVAAEEVAVREAALREGGFDEAIARDAALREVAAQEAAAMRAEEPSMPQEPAAIEILVREPGPGSLAAGGAFAEELPPEQMRTGGAAPFTQPVGAGVPAAPIAEPVNQVPYREQESGAQAMEPRQGRVEPEGRRPSKEGKELEKQRTKEQKELEKQRTKEENALRKQRTKQEKRLDKERAKEEKARQKQLRKEEKEVQKQHDIANKQLKKSQERQEREAKRREEEMRTRSEISDQGQRESGFMGKIRRASRSIGLERPNGYGMDRTVPNGAPAIQSGRL</sequence>
<feature type="compositionally biased region" description="Polar residues" evidence="1">
    <location>
        <begin position="234"/>
        <end position="264"/>
    </location>
</feature>
<protein>
    <submittedName>
        <fullName evidence="2">Uncharacterized protein</fullName>
    </submittedName>
</protein>